<gene>
    <name evidence="2" type="ORF">BA086_21160</name>
    <name evidence="1" type="ORF">ED033_21385</name>
</gene>
<evidence type="ECO:0000313" key="1">
    <source>
        <dbReference type="EMBL" id="MER44818.1"/>
    </source>
</evidence>
<organism evidence="1">
    <name type="scientific">Salmonella enterica</name>
    <name type="common">Salmonella choleraesuis</name>
    <dbReference type="NCBI Taxonomy" id="28901"/>
    <lineage>
        <taxon>Bacteria</taxon>
        <taxon>Pseudomonadati</taxon>
        <taxon>Pseudomonadota</taxon>
        <taxon>Gammaproteobacteria</taxon>
        <taxon>Enterobacterales</taxon>
        <taxon>Enterobacteriaceae</taxon>
        <taxon>Salmonella</taxon>
    </lineage>
</organism>
<dbReference type="Proteomes" id="UP000885414">
    <property type="component" value="Unassembled WGS sequence"/>
</dbReference>
<dbReference type="EMBL" id="RMEA01000092">
    <property type="protein sequence ID" value="MER44818.1"/>
    <property type="molecule type" value="Genomic_DNA"/>
</dbReference>
<reference evidence="1" key="2">
    <citation type="submission" date="2018-10" db="EMBL/GenBank/DDBJ databases">
        <authorList>
            <consortium name="PulseNet: The National Subtyping Network for Foodborne Disease Surveillance"/>
            <person name="Tarr C.L."/>
            <person name="Trees E."/>
            <person name="Katz L.S."/>
            <person name="Carleton-Romer H.A."/>
            <person name="Stroika S."/>
            <person name="Kucerova Z."/>
            <person name="Roache K.F."/>
            <person name="Sabol A.L."/>
            <person name="Besser J."/>
            <person name="Gerner-Smidt P."/>
        </authorList>
    </citation>
    <scope>NUCLEOTIDE SEQUENCE [LARGE SCALE GENOMIC DNA]</scope>
    <source>
        <strain evidence="1">PNUSAS057480</strain>
    </source>
</reference>
<reference evidence="2" key="1">
    <citation type="submission" date="2018-07" db="EMBL/GenBank/DDBJ databases">
        <authorList>
            <consortium name="GenomeTrakr network: Whole genome sequencing for foodborne pathogen traceback"/>
        </authorList>
    </citation>
    <scope>NUCLEOTIDE SEQUENCE [LARGE SCALE GENOMIC DNA]</scope>
    <source>
        <strain evidence="2">FDA00010322</strain>
    </source>
</reference>
<evidence type="ECO:0000313" key="2">
    <source>
        <dbReference type="EMBL" id="MIV65501.1"/>
    </source>
</evidence>
<protein>
    <submittedName>
        <fullName evidence="1">Uncharacterized protein</fullName>
    </submittedName>
</protein>
<name>A0A3I5DT88_SALER</name>
<dbReference type="EMBL" id="RSUZ01000029">
    <property type="protein sequence ID" value="MIV65501.1"/>
    <property type="molecule type" value="Genomic_DNA"/>
</dbReference>
<accession>A0A3I5DT88</accession>
<sequence length="60" mass="6502">MLYPAELVAAGDSCQVQNGALSYLATFQKSVNGGYNMRRGSQNLDDIVINSKKIFQGESC</sequence>
<proteinExistence type="predicted"/>
<dbReference type="AlphaFoldDB" id="A0A3I5DT88"/>
<comment type="caution">
    <text evidence="1">The sequence shown here is derived from an EMBL/GenBank/DDBJ whole genome shotgun (WGS) entry which is preliminary data.</text>
</comment>
<dbReference type="Proteomes" id="UP000885379">
    <property type="component" value="Unassembled WGS sequence"/>
</dbReference>